<evidence type="ECO:0000259" key="1">
    <source>
        <dbReference type="PROSITE" id="PS51406"/>
    </source>
</evidence>
<dbReference type="EMBL" id="JAMKFB020000014">
    <property type="protein sequence ID" value="KAL0175490.1"/>
    <property type="molecule type" value="Genomic_DNA"/>
</dbReference>
<dbReference type="Gene3D" id="3.90.215.10">
    <property type="entry name" value="Gamma Fibrinogen, chain A, domain 1"/>
    <property type="match status" value="1"/>
</dbReference>
<comment type="caution">
    <text evidence="2">The sequence shown here is derived from an EMBL/GenBank/DDBJ whole genome shotgun (WGS) entry which is preliminary data.</text>
</comment>
<dbReference type="InterPro" id="IPR014716">
    <property type="entry name" value="Fibrinogen_a/b/g_C_1"/>
</dbReference>
<feature type="non-terminal residue" evidence="2">
    <location>
        <position position="1"/>
    </location>
</feature>
<dbReference type="PROSITE" id="PS51406">
    <property type="entry name" value="FIBRINOGEN_C_2"/>
    <property type="match status" value="1"/>
</dbReference>
<proteinExistence type="predicted"/>
<reference evidence="2 3" key="1">
    <citation type="submission" date="2024-05" db="EMBL/GenBank/DDBJ databases">
        <title>Genome sequencing and assembly of Indian major carp, Cirrhinus mrigala (Hamilton, 1822).</title>
        <authorList>
            <person name="Mohindra V."/>
            <person name="Chowdhury L.M."/>
            <person name="Lal K."/>
            <person name="Jena J.K."/>
        </authorList>
    </citation>
    <scope>NUCLEOTIDE SEQUENCE [LARGE SCALE GENOMIC DNA]</scope>
    <source>
        <strain evidence="2">CM1030</strain>
        <tissue evidence="2">Blood</tissue>
    </source>
</reference>
<dbReference type="Proteomes" id="UP001529510">
    <property type="component" value="Unassembled WGS sequence"/>
</dbReference>
<accession>A0ABD0PNX1</accession>
<dbReference type="AlphaFoldDB" id="A0ABD0PNX1"/>
<evidence type="ECO:0000313" key="3">
    <source>
        <dbReference type="Proteomes" id="UP001529510"/>
    </source>
</evidence>
<keyword evidence="3" id="KW-1185">Reference proteome</keyword>
<feature type="non-terminal residue" evidence="2">
    <location>
        <position position="69"/>
    </location>
</feature>
<name>A0ABD0PNX1_CIRMR</name>
<protein>
    <recommendedName>
        <fullName evidence="1">Fibrinogen C-terminal domain-containing protein</fullName>
    </recommendedName>
</protein>
<dbReference type="SUPFAM" id="SSF56496">
    <property type="entry name" value="Fibrinogen C-terminal domain-like"/>
    <property type="match status" value="1"/>
</dbReference>
<dbReference type="InterPro" id="IPR036056">
    <property type="entry name" value="Fibrinogen-like_C"/>
</dbReference>
<organism evidence="2 3">
    <name type="scientific">Cirrhinus mrigala</name>
    <name type="common">Mrigala</name>
    <dbReference type="NCBI Taxonomy" id="683832"/>
    <lineage>
        <taxon>Eukaryota</taxon>
        <taxon>Metazoa</taxon>
        <taxon>Chordata</taxon>
        <taxon>Craniata</taxon>
        <taxon>Vertebrata</taxon>
        <taxon>Euteleostomi</taxon>
        <taxon>Actinopterygii</taxon>
        <taxon>Neopterygii</taxon>
        <taxon>Teleostei</taxon>
        <taxon>Ostariophysi</taxon>
        <taxon>Cypriniformes</taxon>
        <taxon>Cyprinidae</taxon>
        <taxon>Labeoninae</taxon>
        <taxon>Labeonini</taxon>
        <taxon>Cirrhinus</taxon>
    </lineage>
</organism>
<feature type="domain" description="Fibrinogen C-terminal" evidence="1">
    <location>
        <begin position="19"/>
        <end position="69"/>
    </location>
</feature>
<gene>
    <name evidence="2" type="ORF">M9458_027820</name>
</gene>
<evidence type="ECO:0000313" key="2">
    <source>
        <dbReference type="EMBL" id="KAL0175490.1"/>
    </source>
</evidence>
<sequence>VLLCLSALFPVLMGADVVKSDFSRVKDCSDIYASGYKASGVYYVTSVNGLVRVYCEMASGGLNEQGPWT</sequence>
<dbReference type="InterPro" id="IPR002181">
    <property type="entry name" value="Fibrinogen_a/b/g_C_dom"/>
</dbReference>